<comment type="similarity">
    <text evidence="1">Belongs to the UXT family.</text>
</comment>
<dbReference type="InterPro" id="IPR004127">
    <property type="entry name" value="Prefoldin_subunit_alpha"/>
</dbReference>
<feature type="compositionally biased region" description="Pro residues" evidence="2">
    <location>
        <begin position="140"/>
        <end position="170"/>
    </location>
</feature>
<dbReference type="AlphaFoldDB" id="A0A7K5G104"/>
<name>A0A7K5G104_PROAR</name>
<feature type="non-terminal residue" evidence="3">
    <location>
        <position position="170"/>
    </location>
</feature>
<dbReference type="CDD" id="cd23158">
    <property type="entry name" value="Prefoldin_UXT"/>
    <property type="match status" value="1"/>
</dbReference>
<gene>
    <name evidence="3" type="primary">Uxt</name>
    <name evidence="3" type="ORF">PROATE_R15442</name>
</gene>
<dbReference type="PANTHER" id="PTHR13345">
    <property type="entry name" value="MEDIATOR OF RNA POLYMERASE II TRANSCRIPTION SUBUNIT 10"/>
    <property type="match status" value="1"/>
</dbReference>
<dbReference type="EMBL" id="VYZH01011446">
    <property type="protein sequence ID" value="NWS50866.1"/>
    <property type="molecule type" value="Genomic_DNA"/>
</dbReference>
<reference evidence="3 4" key="1">
    <citation type="submission" date="2019-09" db="EMBL/GenBank/DDBJ databases">
        <title>Bird 10,000 Genomes (B10K) Project - Family phase.</title>
        <authorList>
            <person name="Zhang G."/>
        </authorList>
    </citation>
    <scope>NUCLEOTIDE SEQUENCE [LARGE SCALE GENOMIC DNA]</scope>
    <source>
        <strain evidence="3">B10K-DU-017-47</strain>
    </source>
</reference>
<dbReference type="PANTHER" id="PTHR13345:SF9">
    <property type="entry name" value="PROTEIN UXT"/>
    <property type="match status" value="1"/>
</dbReference>
<dbReference type="GO" id="GO:0000122">
    <property type="term" value="P:negative regulation of transcription by RNA polymerase II"/>
    <property type="evidence" value="ECO:0007669"/>
    <property type="project" value="InterPro"/>
</dbReference>
<dbReference type="GO" id="GO:0045944">
    <property type="term" value="P:positive regulation of transcription by RNA polymerase II"/>
    <property type="evidence" value="ECO:0007669"/>
    <property type="project" value="TreeGrafter"/>
</dbReference>
<evidence type="ECO:0000256" key="1">
    <source>
        <dbReference type="ARBA" id="ARBA00007666"/>
    </source>
</evidence>
<dbReference type="InterPro" id="IPR009053">
    <property type="entry name" value="Prefoldin"/>
</dbReference>
<dbReference type="Gene3D" id="1.10.287.370">
    <property type="match status" value="1"/>
</dbReference>
<evidence type="ECO:0000313" key="3">
    <source>
        <dbReference type="EMBL" id="NWS50866.1"/>
    </source>
</evidence>
<proteinExistence type="inferred from homology"/>
<feature type="region of interest" description="Disordered" evidence="2">
    <location>
        <begin position="138"/>
        <end position="170"/>
    </location>
</feature>
<organism evidence="3 4">
    <name type="scientific">Probosciger aterrimus</name>
    <name type="common">Palm cockatoo</name>
    <dbReference type="NCBI Taxonomy" id="141839"/>
    <lineage>
        <taxon>Eukaryota</taxon>
        <taxon>Metazoa</taxon>
        <taxon>Chordata</taxon>
        <taxon>Craniata</taxon>
        <taxon>Vertebrata</taxon>
        <taxon>Euteleostomi</taxon>
        <taxon>Archelosauria</taxon>
        <taxon>Archosauria</taxon>
        <taxon>Dinosauria</taxon>
        <taxon>Saurischia</taxon>
        <taxon>Theropoda</taxon>
        <taxon>Coelurosauria</taxon>
        <taxon>Aves</taxon>
        <taxon>Neognathae</taxon>
        <taxon>Neoaves</taxon>
        <taxon>Telluraves</taxon>
        <taxon>Australaves</taxon>
        <taxon>Psittaciformes</taxon>
        <taxon>Cacatuidae</taxon>
        <taxon>Probosciger</taxon>
    </lineage>
</organism>
<dbReference type="Proteomes" id="UP000562415">
    <property type="component" value="Unassembled WGS sequence"/>
</dbReference>
<evidence type="ECO:0000313" key="4">
    <source>
        <dbReference type="Proteomes" id="UP000562415"/>
    </source>
</evidence>
<accession>A0A7K5G104</accession>
<comment type="caution">
    <text evidence="3">The sequence shown here is derived from an EMBL/GenBank/DDBJ whole genome shotgun (WGS) entry which is preliminary data.</text>
</comment>
<sequence length="170" mass="18701">MAAAEKAQRYEAFVSDVLRRDLRRVQEQRDGVFEQQAQVLQLRTALTRLQEAAAPLRTQVDLGCNFFVTAEVPSPERVFVALGYGFYAELTLPEALRHLDRRSRLLEQLSESLTRDGAKIRAHIRLVLEVMGKLGVGGASPPPRLRLPDSSPFPSPPGPTGAPGPPGPPR</sequence>
<dbReference type="GO" id="GO:0003714">
    <property type="term" value="F:transcription corepressor activity"/>
    <property type="evidence" value="ECO:0007669"/>
    <property type="project" value="InterPro"/>
</dbReference>
<dbReference type="GO" id="GO:0016592">
    <property type="term" value="C:mediator complex"/>
    <property type="evidence" value="ECO:0007669"/>
    <property type="project" value="TreeGrafter"/>
</dbReference>
<feature type="non-terminal residue" evidence="3">
    <location>
        <position position="1"/>
    </location>
</feature>
<protein>
    <submittedName>
        <fullName evidence="3">UXT protein</fullName>
    </submittedName>
</protein>
<evidence type="ECO:0000256" key="2">
    <source>
        <dbReference type="SAM" id="MobiDB-lite"/>
    </source>
</evidence>
<dbReference type="Pfam" id="PF02996">
    <property type="entry name" value="Prefoldin"/>
    <property type="match status" value="1"/>
</dbReference>
<dbReference type="SUPFAM" id="SSF46579">
    <property type="entry name" value="Prefoldin"/>
    <property type="match status" value="1"/>
</dbReference>
<dbReference type="PRINTS" id="PR01502">
    <property type="entry name" value="UXTPROTEIN"/>
</dbReference>
<dbReference type="InterPro" id="IPR003994">
    <property type="entry name" value="UXT"/>
</dbReference>
<dbReference type="OrthoDB" id="433124at2759"/>
<keyword evidence="4" id="KW-1185">Reference proteome</keyword>